<gene>
    <name evidence="1" type="ORF">M6B22_17465</name>
</gene>
<dbReference type="Proteomes" id="UP001164693">
    <property type="component" value="Chromosome"/>
</dbReference>
<evidence type="ECO:0000313" key="1">
    <source>
        <dbReference type="EMBL" id="WAX56308.1"/>
    </source>
</evidence>
<dbReference type="Pfam" id="PF00132">
    <property type="entry name" value="Hexapep"/>
    <property type="match status" value="1"/>
</dbReference>
<keyword evidence="2" id="KW-1185">Reference proteome</keyword>
<reference evidence="1" key="1">
    <citation type="submission" date="2022-05" db="EMBL/GenBank/DDBJ databases">
        <title>Jatrophihabitans sp. SB3-54 whole genome sequence.</title>
        <authorList>
            <person name="Suh M.K."/>
            <person name="Eom M.K."/>
            <person name="Kim J.S."/>
            <person name="Kim H.S."/>
            <person name="Do H.E."/>
            <person name="Shin Y.K."/>
            <person name="Lee J.-S."/>
        </authorList>
    </citation>
    <scope>NUCLEOTIDE SEQUENCE</scope>
    <source>
        <strain evidence="1">SB3-54</strain>
    </source>
</reference>
<dbReference type="InterPro" id="IPR001451">
    <property type="entry name" value="Hexapep"/>
</dbReference>
<sequence>MGGCYSIDGVLPVVHPSAFVHPDAVLIGAVRVGPRCYVGPLASLRGDMGQIELQDGSNVQDGCVLHCFPGRETVVEPDGHIGHGAVLHGCRVGRGALIGINAVLLDGVVVGATAFVGAHSFVKSGFEVPAGWLAAGSPATVQRVLTDEEKRWKANGTAVYQELAVRSLATMQRVDPLPEPPVGRPALAVGAERARPLSEFRAAATRERH</sequence>
<evidence type="ECO:0000313" key="2">
    <source>
        <dbReference type="Proteomes" id="UP001164693"/>
    </source>
</evidence>
<dbReference type="PANTHER" id="PTHR13061">
    <property type="entry name" value="DYNACTIN SUBUNIT P25"/>
    <property type="match status" value="1"/>
</dbReference>
<dbReference type="InterPro" id="IPR050484">
    <property type="entry name" value="Transf_Hexapept/Carb_Anhydrase"/>
</dbReference>
<dbReference type="SUPFAM" id="SSF51161">
    <property type="entry name" value="Trimeric LpxA-like enzymes"/>
    <property type="match status" value="1"/>
</dbReference>
<dbReference type="InterPro" id="IPR011004">
    <property type="entry name" value="Trimer_LpxA-like_sf"/>
</dbReference>
<protein>
    <recommendedName>
        <fullName evidence="3">Phenylacetic acid degradation protein PaaY</fullName>
    </recommendedName>
</protein>
<name>A0ABY7JXE0_9ACTN</name>
<dbReference type="Gene3D" id="2.160.10.10">
    <property type="entry name" value="Hexapeptide repeat proteins"/>
    <property type="match status" value="1"/>
</dbReference>
<dbReference type="CDD" id="cd04745">
    <property type="entry name" value="LbH_paaY_like"/>
    <property type="match status" value="1"/>
</dbReference>
<accession>A0ABY7JXE0</accession>
<dbReference type="EMBL" id="CP097463">
    <property type="protein sequence ID" value="WAX56308.1"/>
    <property type="molecule type" value="Genomic_DNA"/>
</dbReference>
<organism evidence="1 2">
    <name type="scientific">Jatrophihabitans cynanchi</name>
    <dbReference type="NCBI Taxonomy" id="2944128"/>
    <lineage>
        <taxon>Bacteria</taxon>
        <taxon>Bacillati</taxon>
        <taxon>Actinomycetota</taxon>
        <taxon>Actinomycetes</taxon>
        <taxon>Jatrophihabitantales</taxon>
        <taxon>Jatrophihabitantaceae</taxon>
        <taxon>Jatrophihabitans</taxon>
    </lineage>
</organism>
<dbReference type="RefSeq" id="WP_269442840.1">
    <property type="nucleotide sequence ID" value="NZ_CP097463.1"/>
</dbReference>
<proteinExistence type="predicted"/>
<evidence type="ECO:0008006" key="3">
    <source>
        <dbReference type="Google" id="ProtNLM"/>
    </source>
</evidence>
<dbReference type="PANTHER" id="PTHR13061:SF29">
    <property type="entry name" value="GAMMA CARBONIC ANHYDRASE-LIKE 1, MITOCHONDRIAL-RELATED"/>
    <property type="match status" value="1"/>
</dbReference>